<dbReference type="AlphaFoldDB" id="A0A7L1SGD1"/>
<comment type="subcellular location">
    <subcellularLocation>
        <location evidence="1">Membrane</location>
        <topology evidence="1">Multi-pass membrane protein</topology>
    </subcellularLocation>
</comment>
<proteinExistence type="predicted"/>
<keyword evidence="2" id="KW-0812">Transmembrane</keyword>
<dbReference type="Gene3D" id="1.20.1250.20">
    <property type="entry name" value="MFS general substrate transporter like domains"/>
    <property type="match status" value="1"/>
</dbReference>
<dbReference type="OrthoDB" id="8904098at2759"/>
<dbReference type="GO" id="GO:0016020">
    <property type="term" value="C:membrane"/>
    <property type="evidence" value="ECO:0007669"/>
    <property type="project" value="UniProtKB-SubCell"/>
</dbReference>
<evidence type="ECO:0000313" key="3">
    <source>
        <dbReference type="EMBL" id="NXO45518.1"/>
    </source>
</evidence>
<keyword evidence="2" id="KW-1133">Transmembrane helix</keyword>
<gene>
    <name evidence="3" type="primary">Slc15a4</name>
    <name evidence="3" type="ORF">LOCOCH_R15798</name>
</gene>
<feature type="transmembrane region" description="Helical" evidence="2">
    <location>
        <begin position="7"/>
        <end position="29"/>
    </location>
</feature>
<dbReference type="Proteomes" id="UP000572057">
    <property type="component" value="Unassembled WGS sequence"/>
</dbReference>
<keyword evidence="4" id="KW-1185">Reference proteome</keyword>
<evidence type="ECO:0000256" key="1">
    <source>
        <dbReference type="ARBA" id="ARBA00004141"/>
    </source>
</evidence>
<protein>
    <submittedName>
        <fullName evidence="3">S15A4 protein</fullName>
    </submittedName>
</protein>
<accession>A0A7L1SGD1</accession>
<feature type="non-terminal residue" evidence="3">
    <location>
        <position position="1"/>
    </location>
</feature>
<evidence type="ECO:0000313" key="4">
    <source>
        <dbReference type="Proteomes" id="UP000572057"/>
    </source>
</evidence>
<dbReference type="EMBL" id="VXBM01002299">
    <property type="protein sequence ID" value="NXO45518.1"/>
    <property type="molecule type" value="Genomic_DNA"/>
</dbReference>
<evidence type="ECO:0000256" key="2">
    <source>
        <dbReference type="SAM" id="Phobius"/>
    </source>
</evidence>
<organism evidence="3 4">
    <name type="scientific">Helopsaltes ochotensis</name>
    <name type="common">Middendorff's grasshopper-warbler</name>
    <dbReference type="NCBI Taxonomy" id="3150915"/>
    <lineage>
        <taxon>Eukaryota</taxon>
        <taxon>Metazoa</taxon>
        <taxon>Chordata</taxon>
        <taxon>Craniata</taxon>
        <taxon>Vertebrata</taxon>
        <taxon>Euteleostomi</taxon>
        <taxon>Archelosauria</taxon>
        <taxon>Archosauria</taxon>
        <taxon>Dinosauria</taxon>
        <taxon>Saurischia</taxon>
        <taxon>Theropoda</taxon>
        <taxon>Coelurosauria</taxon>
        <taxon>Aves</taxon>
        <taxon>Neognathae</taxon>
        <taxon>Neoaves</taxon>
        <taxon>Telluraves</taxon>
        <taxon>Australaves</taxon>
        <taxon>Passeriformes</taxon>
        <taxon>Sylvioidea</taxon>
        <taxon>Locustellidae</taxon>
        <taxon>Helopsaltes</taxon>
    </lineage>
</organism>
<keyword evidence="2" id="KW-0472">Membrane</keyword>
<dbReference type="InterPro" id="IPR036259">
    <property type="entry name" value="MFS_trans_sf"/>
</dbReference>
<reference evidence="4" key="1">
    <citation type="submission" date="2019-09" db="EMBL/GenBank/DDBJ databases">
        <title>Bird 10,000 Genomes (B10K) Project - Family phase.</title>
        <authorList>
            <person name="Zhang G."/>
        </authorList>
    </citation>
    <scope>NUCLEOTIDE SEQUENCE [LARGE SCALE GENOMIC DNA]</scope>
</reference>
<feature type="non-terminal residue" evidence="3">
    <location>
        <position position="90"/>
    </location>
</feature>
<sequence>MQSAIMGLFFFFSGIGSFVGSGLLALVSIKEIGWMSNHTDFGNINGCQLNYYFFLLAAVQGATLLLFLIVSVRYERHKGRAGEAAANGRL</sequence>
<name>A0A7L1SGD1_9PASS</name>
<comment type="caution">
    <text evidence="3">The sequence shown here is derived from an EMBL/GenBank/DDBJ whole genome shotgun (WGS) entry which is preliminary data.</text>
</comment>
<feature type="transmembrane region" description="Helical" evidence="2">
    <location>
        <begin position="49"/>
        <end position="70"/>
    </location>
</feature>